<proteinExistence type="inferred from homology"/>
<evidence type="ECO:0000256" key="6">
    <source>
        <dbReference type="ARBA" id="ARBA00023136"/>
    </source>
</evidence>
<evidence type="ECO:0000256" key="3">
    <source>
        <dbReference type="ARBA" id="ARBA00022448"/>
    </source>
</evidence>
<accession>A0ABT9ZDD8</accession>
<evidence type="ECO:0000256" key="7">
    <source>
        <dbReference type="SAM" id="Phobius"/>
    </source>
</evidence>
<dbReference type="InterPro" id="IPR006043">
    <property type="entry name" value="NCS2"/>
</dbReference>
<dbReference type="PANTHER" id="PTHR42810">
    <property type="entry name" value="PURINE PERMEASE C1399.01C-RELATED"/>
    <property type="match status" value="1"/>
</dbReference>
<dbReference type="EMBL" id="JAUSUD010000003">
    <property type="protein sequence ID" value="MDQ0229836.1"/>
    <property type="molecule type" value="Genomic_DNA"/>
</dbReference>
<dbReference type="Pfam" id="PF00860">
    <property type="entry name" value="Xan_ur_permease"/>
    <property type="match status" value="1"/>
</dbReference>
<keyword evidence="9" id="KW-1185">Reference proteome</keyword>
<name>A0ABT9ZDD8_9BACI</name>
<feature type="transmembrane region" description="Helical" evidence="7">
    <location>
        <begin position="161"/>
        <end position="181"/>
    </location>
</feature>
<feature type="transmembrane region" description="Helical" evidence="7">
    <location>
        <begin position="48"/>
        <end position="68"/>
    </location>
</feature>
<keyword evidence="3" id="KW-0813">Transport</keyword>
<evidence type="ECO:0000313" key="8">
    <source>
        <dbReference type="EMBL" id="MDQ0229836.1"/>
    </source>
</evidence>
<dbReference type="Proteomes" id="UP001234495">
    <property type="component" value="Unassembled WGS sequence"/>
</dbReference>
<keyword evidence="4 7" id="KW-0812">Transmembrane</keyword>
<feature type="transmembrane region" description="Helical" evidence="7">
    <location>
        <begin position="101"/>
        <end position="121"/>
    </location>
</feature>
<keyword evidence="5 7" id="KW-1133">Transmembrane helix</keyword>
<dbReference type="NCBIfam" id="NF037981">
    <property type="entry name" value="NCS2_1"/>
    <property type="match status" value="1"/>
</dbReference>
<feature type="transmembrane region" description="Helical" evidence="7">
    <location>
        <begin position="313"/>
        <end position="334"/>
    </location>
</feature>
<feature type="transmembrane region" description="Helical" evidence="7">
    <location>
        <begin position="127"/>
        <end position="149"/>
    </location>
</feature>
<evidence type="ECO:0000313" key="9">
    <source>
        <dbReference type="Proteomes" id="UP001234495"/>
    </source>
</evidence>
<evidence type="ECO:0000256" key="1">
    <source>
        <dbReference type="ARBA" id="ARBA00004141"/>
    </source>
</evidence>
<organism evidence="8 9">
    <name type="scientific">Metabacillus malikii</name>
    <dbReference type="NCBI Taxonomy" id="1504265"/>
    <lineage>
        <taxon>Bacteria</taxon>
        <taxon>Bacillati</taxon>
        <taxon>Bacillota</taxon>
        <taxon>Bacilli</taxon>
        <taxon>Bacillales</taxon>
        <taxon>Bacillaceae</taxon>
        <taxon>Metabacillus</taxon>
    </lineage>
</organism>
<dbReference type="PANTHER" id="PTHR42810:SF1">
    <property type="entry name" value="PURINE PERMEASE YWDJ-RELATED"/>
    <property type="match status" value="1"/>
</dbReference>
<feature type="transmembrane region" description="Helical" evidence="7">
    <location>
        <begin position="218"/>
        <end position="246"/>
    </location>
</feature>
<feature type="transmembrane region" description="Helical" evidence="7">
    <location>
        <begin position="74"/>
        <end position="94"/>
    </location>
</feature>
<evidence type="ECO:0000256" key="2">
    <source>
        <dbReference type="ARBA" id="ARBA00008821"/>
    </source>
</evidence>
<feature type="transmembrane region" description="Helical" evidence="7">
    <location>
        <begin position="398"/>
        <end position="416"/>
    </location>
</feature>
<comment type="subcellular location">
    <subcellularLocation>
        <location evidence="1">Membrane</location>
        <topology evidence="1">Multi-pass membrane protein</topology>
    </subcellularLocation>
</comment>
<dbReference type="RefSeq" id="WP_307338191.1">
    <property type="nucleotide sequence ID" value="NZ_JAUSUD010000003.1"/>
</dbReference>
<comment type="similarity">
    <text evidence="2">Belongs to the nucleobase:cation symporter-2 (NCS2) (TC 2.A.40) family.</text>
</comment>
<feature type="transmembrane region" description="Helical" evidence="7">
    <location>
        <begin position="272"/>
        <end position="292"/>
    </location>
</feature>
<keyword evidence="6 7" id="KW-0472">Membrane</keyword>
<feature type="transmembrane region" description="Helical" evidence="7">
    <location>
        <begin position="187"/>
        <end position="206"/>
    </location>
</feature>
<feature type="transmembrane region" description="Helical" evidence="7">
    <location>
        <begin position="369"/>
        <end position="386"/>
    </location>
</feature>
<gene>
    <name evidence="8" type="ORF">J2S19_001088</name>
</gene>
<protein>
    <submittedName>
        <fullName evidence="8">Xanthine/uracil permease</fullName>
    </submittedName>
</protein>
<dbReference type="NCBIfam" id="NF008502">
    <property type="entry name" value="PRK11412.1"/>
    <property type="match status" value="1"/>
</dbReference>
<evidence type="ECO:0000256" key="5">
    <source>
        <dbReference type="ARBA" id="ARBA00022989"/>
    </source>
</evidence>
<sequence>MNKPTLTTTLASIQWLFFIFANVVVVPISIGAAFELTAAEIATIQRSSFIFTGLACMLQGMFGHRYPIMEGPSGVIWGLVLNLCFSANALGMTIAQIGGGIATGMMLAGVFTIILSVFHLFPLLHKIITPMVMSVYLFLLTFQLIFVFFEGMLKVKSDGTLDLAITLYSVALVIFVSLVNIVGKRIVSNFSILIGIIVGWAGYSILFQGEAAKMTSPAAFTIFPLGTPNLEIGIIVITFLGCLLNLSNTATSVEATSRLFHDENVSFRQYKFSYLLTGIYAVSAPILGLISYSPYASSIGFLESTNLLKKKPFLIGGGLMVILGVIPILGSLLATLPITVGNAVLFVAYLQLFGTSLKSINGYPFDSKTIYRLAIPVLVGVCIMTIDSEVLTSLPIFLQPIIGNGFIVGVFLSVLLEKVVNWKELEGKNKSQSPNNNN</sequence>
<evidence type="ECO:0000256" key="4">
    <source>
        <dbReference type="ARBA" id="ARBA00022692"/>
    </source>
</evidence>
<feature type="transmembrane region" description="Helical" evidence="7">
    <location>
        <begin position="12"/>
        <end position="36"/>
    </location>
</feature>
<comment type="caution">
    <text evidence="8">The sequence shown here is derived from an EMBL/GenBank/DDBJ whole genome shotgun (WGS) entry which is preliminary data.</text>
</comment>
<reference evidence="8 9" key="1">
    <citation type="submission" date="2023-07" db="EMBL/GenBank/DDBJ databases">
        <title>Genomic Encyclopedia of Type Strains, Phase IV (KMG-IV): sequencing the most valuable type-strain genomes for metagenomic binning, comparative biology and taxonomic classification.</title>
        <authorList>
            <person name="Goeker M."/>
        </authorList>
    </citation>
    <scope>NUCLEOTIDE SEQUENCE [LARGE SCALE GENOMIC DNA]</scope>
    <source>
        <strain evidence="8 9">DSM 29005</strain>
    </source>
</reference>